<evidence type="ECO:0000313" key="1">
    <source>
        <dbReference type="EMBL" id="CAH2210209.1"/>
    </source>
</evidence>
<proteinExistence type="predicted"/>
<sequence>MELRWFNSNLCERHDVTLPVVKIVGKKGEHKKCRGRACATSGGTLHLIMRIRHGSMAASSALPCPGRRSHNTDRTTDIHALFKTLLFLYK</sequence>
<organism evidence="1 2">
    <name type="scientific">Pararge aegeria aegeria</name>
    <dbReference type="NCBI Taxonomy" id="348720"/>
    <lineage>
        <taxon>Eukaryota</taxon>
        <taxon>Metazoa</taxon>
        <taxon>Ecdysozoa</taxon>
        <taxon>Arthropoda</taxon>
        <taxon>Hexapoda</taxon>
        <taxon>Insecta</taxon>
        <taxon>Pterygota</taxon>
        <taxon>Neoptera</taxon>
        <taxon>Endopterygota</taxon>
        <taxon>Lepidoptera</taxon>
        <taxon>Glossata</taxon>
        <taxon>Ditrysia</taxon>
        <taxon>Papilionoidea</taxon>
        <taxon>Nymphalidae</taxon>
        <taxon>Satyrinae</taxon>
        <taxon>Satyrini</taxon>
        <taxon>Parargina</taxon>
        <taxon>Pararge</taxon>
    </lineage>
</organism>
<keyword evidence="2" id="KW-1185">Reference proteome</keyword>
<comment type="caution">
    <text evidence="1">The sequence shown here is derived from an EMBL/GenBank/DDBJ whole genome shotgun (WGS) entry which is preliminary data.</text>
</comment>
<accession>A0A8S4QHY9</accession>
<dbReference type="AlphaFoldDB" id="A0A8S4QHY9"/>
<reference evidence="1" key="1">
    <citation type="submission" date="2022-03" db="EMBL/GenBank/DDBJ databases">
        <authorList>
            <person name="Lindestad O."/>
        </authorList>
    </citation>
    <scope>NUCLEOTIDE SEQUENCE</scope>
</reference>
<dbReference type="Proteomes" id="UP000838756">
    <property type="component" value="Unassembled WGS sequence"/>
</dbReference>
<evidence type="ECO:0000313" key="2">
    <source>
        <dbReference type="Proteomes" id="UP000838756"/>
    </source>
</evidence>
<gene>
    <name evidence="1" type="primary">jg15009</name>
    <name evidence="1" type="ORF">PAEG_LOCUS2120</name>
</gene>
<dbReference type="EMBL" id="CAKXAJ010006905">
    <property type="protein sequence ID" value="CAH2210209.1"/>
    <property type="molecule type" value="Genomic_DNA"/>
</dbReference>
<protein>
    <submittedName>
        <fullName evidence="1">Jg15009 protein</fullName>
    </submittedName>
</protein>
<name>A0A8S4QHY9_9NEOP</name>